<dbReference type="InterPro" id="IPR002347">
    <property type="entry name" value="SDR_fam"/>
</dbReference>
<dbReference type="SUPFAM" id="SSF51735">
    <property type="entry name" value="NAD(P)-binding Rossmann-fold domains"/>
    <property type="match status" value="1"/>
</dbReference>
<dbReference type="Pfam" id="PF13561">
    <property type="entry name" value="adh_short_C2"/>
    <property type="match status" value="1"/>
</dbReference>
<dbReference type="PRINTS" id="PR00081">
    <property type="entry name" value="GDHRDH"/>
</dbReference>
<dbReference type="FunFam" id="3.40.50.720:FF:000084">
    <property type="entry name" value="Short-chain dehydrogenase reductase"/>
    <property type="match status" value="1"/>
</dbReference>
<dbReference type="AlphaFoldDB" id="A0A517Z7W3"/>
<evidence type="ECO:0000256" key="1">
    <source>
        <dbReference type="ARBA" id="ARBA00006484"/>
    </source>
</evidence>
<gene>
    <name evidence="3" type="primary">fabG_4</name>
    <name evidence="3" type="ORF">Mal4_28830</name>
</gene>
<evidence type="ECO:0000256" key="2">
    <source>
        <dbReference type="ARBA" id="ARBA00023002"/>
    </source>
</evidence>
<evidence type="ECO:0000313" key="3">
    <source>
        <dbReference type="EMBL" id="QDU38554.1"/>
    </source>
</evidence>
<dbReference type="GO" id="GO:0004316">
    <property type="term" value="F:3-oxoacyl-[acyl-carrier-protein] reductase (NADPH) activity"/>
    <property type="evidence" value="ECO:0007669"/>
    <property type="project" value="UniProtKB-EC"/>
</dbReference>
<dbReference type="EMBL" id="CP036275">
    <property type="protein sequence ID" value="QDU38554.1"/>
    <property type="molecule type" value="Genomic_DNA"/>
</dbReference>
<evidence type="ECO:0000313" key="4">
    <source>
        <dbReference type="Proteomes" id="UP000320496"/>
    </source>
</evidence>
<dbReference type="PRINTS" id="PR00080">
    <property type="entry name" value="SDRFAMILY"/>
</dbReference>
<dbReference type="Gene3D" id="3.40.50.720">
    <property type="entry name" value="NAD(P)-binding Rossmann-like Domain"/>
    <property type="match status" value="1"/>
</dbReference>
<comment type="similarity">
    <text evidence="1">Belongs to the short-chain dehydrogenases/reductases (SDR) family.</text>
</comment>
<keyword evidence="4" id="KW-1185">Reference proteome</keyword>
<dbReference type="PANTHER" id="PTHR43639:SF1">
    <property type="entry name" value="SHORT-CHAIN DEHYDROGENASE_REDUCTASE FAMILY PROTEIN"/>
    <property type="match status" value="1"/>
</dbReference>
<sequence length="243" mass="25957">MIGAGSRAMVTGGGVRLGREIALTLARAGVNVCIHYGSSEEAAQQTLEEVREFGVDATAVQADLRDPVTAADQMFECVAEVFGAVDILINNAAIFEPGSLDETDESAWDRHLDINLKAPFFLTQRFARQLASGHDGAVVNIIDWRASRPRPGHAAYTIAKGGLLTMTRLLALELAPRIRVNAVSPGAILPPPGSDNEYLQQLAGKIPLQRTGSPAQVTDAVMFLLRSDFLTGEVVQVTGGEHL</sequence>
<proteinExistence type="inferred from homology"/>
<reference evidence="3 4" key="1">
    <citation type="submission" date="2019-02" db="EMBL/GenBank/DDBJ databases">
        <title>Deep-cultivation of Planctomycetes and their phenomic and genomic characterization uncovers novel biology.</title>
        <authorList>
            <person name="Wiegand S."/>
            <person name="Jogler M."/>
            <person name="Boedeker C."/>
            <person name="Pinto D."/>
            <person name="Vollmers J."/>
            <person name="Rivas-Marin E."/>
            <person name="Kohn T."/>
            <person name="Peeters S.H."/>
            <person name="Heuer A."/>
            <person name="Rast P."/>
            <person name="Oberbeckmann S."/>
            <person name="Bunk B."/>
            <person name="Jeske O."/>
            <person name="Meyerdierks A."/>
            <person name="Storesund J.E."/>
            <person name="Kallscheuer N."/>
            <person name="Luecker S."/>
            <person name="Lage O.M."/>
            <person name="Pohl T."/>
            <person name="Merkel B.J."/>
            <person name="Hornburger P."/>
            <person name="Mueller R.-W."/>
            <person name="Bruemmer F."/>
            <person name="Labrenz M."/>
            <person name="Spormann A.M."/>
            <person name="Op den Camp H."/>
            <person name="Overmann J."/>
            <person name="Amann R."/>
            <person name="Jetten M.S.M."/>
            <person name="Mascher T."/>
            <person name="Medema M.H."/>
            <person name="Devos D.P."/>
            <person name="Kaster A.-K."/>
            <person name="Ovreas L."/>
            <person name="Rohde M."/>
            <person name="Galperin M.Y."/>
            <person name="Jogler C."/>
        </authorList>
    </citation>
    <scope>NUCLEOTIDE SEQUENCE [LARGE SCALE GENOMIC DNA]</scope>
    <source>
        <strain evidence="3 4">Mal4</strain>
    </source>
</reference>
<organism evidence="3 4">
    <name type="scientific">Maioricimonas rarisocia</name>
    <dbReference type="NCBI Taxonomy" id="2528026"/>
    <lineage>
        <taxon>Bacteria</taxon>
        <taxon>Pseudomonadati</taxon>
        <taxon>Planctomycetota</taxon>
        <taxon>Planctomycetia</taxon>
        <taxon>Planctomycetales</taxon>
        <taxon>Planctomycetaceae</taxon>
        <taxon>Maioricimonas</taxon>
    </lineage>
</organism>
<dbReference type="EC" id="1.1.1.100" evidence="3"/>
<protein>
    <submittedName>
        <fullName evidence="3">3-oxoacyl-[acyl-carrier-protein] reductase FabG</fullName>
        <ecNumber evidence="3">1.1.1.100</ecNumber>
    </submittedName>
</protein>
<accession>A0A517Z7W3</accession>
<dbReference type="PANTHER" id="PTHR43639">
    <property type="entry name" value="OXIDOREDUCTASE, SHORT-CHAIN DEHYDROGENASE/REDUCTASE FAMILY (AFU_ORTHOLOGUE AFUA_5G02870)"/>
    <property type="match status" value="1"/>
</dbReference>
<dbReference type="RefSeq" id="WP_145369822.1">
    <property type="nucleotide sequence ID" value="NZ_CP036275.1"/>
</dbReference>
<dbReference type="KEGG" id="mri:Mal4_28830"/>
<keyword evidence="2 3" id="KW-0560">Oxidoreductase</keyword>
<dbReference type="PROSITE" id="PS00061">
    <property type="entry name" value="ADH_SHORT"/>
    <property type="match status" value="1"/>
</dbReference>
<dbReference type="InterPro" id="IPR036291">
    <property type="entry name" value="NAD(P)-bd_dom_sf"/>
</dbReference>
<dbReference type="InterPro" id="IPR020904">
    <property type="entry name" value="Sc_DH/Rdtase_CS"/>
</dbReference>
<dbReference type="Proteomes" id="UP000320496">
    <property type="component" value="Chromosome"/>
</dbReference>
<name>A0A517Z7W3_9PLAN</name>
<dbReference type="OrthoDB" id="9803333at2"/>